<evidence type="ECO:0000256" key="5">
    <source>
        <dbReference type="ARBA" id="ARBA00023015"/>
    </source>
</evidence>
<gene>
    <name evidence="9" type="ORF">ACFPRA_21595</name>
</gene>
<dbReference type="Gene3D" id="1.10.10.10">
    <property type="entry name" value="Winged helix-like DNA-binding domain superfamily/Winged helix DNA-binding domain"/>
    <property type="match status" value="1"/>
</dbReference>
<evidence type="ECO:0000256" key="2">
    <source>
        <dbReference type="ARBA" id="ARBA00005384"/>
    </source>
</evidence>
<dbReference type="PANTHER" id="PTHR46577">
    <property type="entry name" value="HTH-TYPE TRANSCRIPTIONAL REGULATORY PROTEIN GABR"/>
    <property type="match status" value="1"/>
</dbReference>
<evidence type="ECO:0000256" key="3">
    <source>
        <dbReference type="ARBA" id="ARBA00022576"/>
    </source>
</evidence>
<evidence type="ECO:0000313" key="9">
    <source>
        <dbReference type="EMBL" id="MFC5591484.1"/>
    </source>
</evidence>
<dbReference type="SUPFAM" id="SSF53383">
    <property type="entry name" value="PLP-dependent transferases"/>
    <property type="match status" value="1"/>
</dbReference>
<keyword evidence="3 9" id="KW-0032">Aminotransferase</keyword>
<dbReference type="SUPFAM" id="SSF46785">
    <property type="entry name" value="Winged helix' DNA-binding domain"/>
    <property type="match status" value="1"/>
</dbReference>
<sequence length="484" mass="54157">MLQIDWKPQKSSTLPLHLQITTYMKKKIMNGEWTIGTKIPSQRALAQQFEVNRSTIVTALEELAADGLIESKVGSGTSVVNNTWSLLASTPPPDWTSYVRSGIHEPNIQLIQKINEAEADPTIIRLGTGELSPDLLPHEQMKQFLQMEVGETISLGYEEPKGSLALRETISQYLKRKGIEAGPASILIVSGALQALQLISVGLLKRGSVIFHETPSYLNSIHVFQSAGMKLFGIPLDHEGIQHDSIGRLKRQHQASLLYTIPSFHNPTGTLMSENRRQQLLDICKKEALPIIEDDVYGELWLDTPPAKPIKANDTQGNVLYMGSVSKSLSPGVRIGWIVGPEPVIDRLADIKMQTDYGSSSLSQYVVNQWIKSGGYEEYLDQIRAELKVRRDFAITILNTYFSKIATWTIPSGGFYIWLRLQPEISIRKLFDRALQEGILLNPGSVYDKNNLEHLRLSYAYASLEEIEKGLIRLAELIIELNSL</sequence>
<dbReference type="PANTHER" id="PTHR46577:SF2">
    <property type="entry name" value="TRANSCRIPTIONAL REGULATORY PROTEIN"/>
    <property type="match status" value="1"/>
</dbReference>
<proteinExistence type="inferred from homology"/>
<feature type="domain" description="HTH gntR-type" evidence="8">
    <location>
        <begin position="14"/>
        <end position="82"/>
    </location>
</feature>
<dbReference type="Gene3D" id="3.40.640.10">
    <property type="entry name" value="Type I PLP-dependent aspartate aminotransferase-like (Major domain)"/>
    <property type="match status" value="1"/>
</dbReference>
<dbReference type="EMBL" id="JBHSNO010000016">
    <property type="protein sequence ID" value="MFC5591484.1"/>
    <property type="molecule type" value="Genomic_DNA"/>
</dbReference>
<dbReference type="InterPro" id="IPR015422">
    <property type="entry name" value="PyrdxlP-dep_Trfase_small"/>
</dbReference>
<dbReference type="InterPro" id="IPR015421">
    <property type="entry name" value="PyrdxlP-dep_Trfase_major"/>
</dbReference>
<keyword evidence="7" id="KW-0804">Transcription</keyword>
<keyword evidence="4" id="KW-0663">Pyridoxal phosphate</keyword>
<dbReference type="SMART" id="SM00345">
    <property type="entry name" value="HTH_GNTR"/>
    <property type="match status" value="1"/>
</dbReference>
<keyword evidence="5" id="KW-0805">Transcription regulation</keyword>
<evidence type="ECO:0000256" key="1">
    <source>
        <dbReference type="ARBA" id="ARBA00001933"/>
    </source>
</evidence>
<keyword evidence="6" id="KW-0238">DNA-binding</keyword>
<dbReference type="Gene3D" id="3.90.1150.10">
    <property type="entry name" value="Aspartate Aminotransferase, domain 1"/>
    <property type="match status" value="1"/>
</dbReference>
<dbReference type="Proteomes" id="UP001596109">
    <property type="component" value="Unassembled WGS sequence"/>
</dbReference>
<protein>
    <submittedName>
        <fullName evidence="9">PLP-dependent aminotransferase family protein</fullName>
    </submittedName>
</protein>
<dbReference type="RefSeq" id="WP_381439332.1">
    <property type="nucleotide sequence ID" value="NZ_JBHSNO010000016.1"/>
</dbReference>
<dbReference type="PRINTS" id="PR00035">
    <property type="entry name" value="HTHGNTR"/>
</dbReference>
<evidence type="ECO:0000259" key="8">
    <source>
        <dbReference type="PROSITE" id="PS50949"/>
    </source>
</evidence>
<accession>A0ABW0TPN7</accession>
<evidence type="ECO:0000256" key="4">
    <source>
        <dbReference type="ARBA" id="ARBA00022898"/>
    </source>
</evidence>
<dbReference type="Pfam" id="PF00155">
    <property type="entry name" value="Aminotran_1_2"/>
    <property type="match status" value="1"/>
</dbReference>
<organism evidence="9 10">
    <name type="scientific">Sporosarcina soli</name>
    <dbReference type="NCBI Taxonomy" id="334736"/>
    <lineage>
        <taxon>Bacteria</taxon>
        <taxon>Bacillati</taxon>
        <taxon>Bacillota</taxon>
        <taxon>Bacilli</taxon>
        <taxon>Bacillales</taxon>
        <taxon>Caryophanaceae</taxon>
        <taxon>Sporosarcina</taxon>
    </lineage>
</organism>
<dbReference type="InterPro" id="IPR051446">
    <property type="entry name" value="HTH_trans_reg/aminotransferase"/>
</dbReference>
<comment type="cofactor">
    <cofactor evidence="1">
        <name>pyridoxal 5'-phosphate</name>
        <dbReference type="ChEBI" id="CHEBI:597326"/>
    </cofactor>
</comment>
<keyword evidence="3 9" id="KW-0808">Transferase</keyword>
<evidence type="ECO:0000256" key="7">
    <source>
        <dbReference type="ARBA" id="ARBA00023163"/>
    </source>
</evidence>
<keyword evidence="10" id="KW-1185">Reference proteome</keyword>
<reference evidence="10" key="1">
    <citation type="journal article" date="2019" name="Int. J. Syst. Evol. Microbiol.">
        <title>The Global Catalogue of Microorganisms (GCM) 10K type strain sequencing project: providing services to taxonomists for standard genome sequencing and annotation.</title>
        <authorList>
            <consortium name="The Broad Institute Genomics Platform"/>
            <consortium name="The Broad Institute Genome Sequencing Center for Infectious Disease"/>
            <person name="Wu L."/>
            <person name="Ma J."/>
        </authorList>
    </citation>
    <scope>NUCLEOTIDE SEQUENCE [LARGE SCALE GENOMIC DNA]</scope>
    <source>
        <strain evidence="10">CGMCC 4.1434</strain>
    </source>
</reference>
<evidence type="ECO:0000256" key="6">
    <source>
        <dbReference type="ARBA" id="ARBA00023125"/>
    </source>
</evidence>
<dbReference type="InterPro" id="IPR036390">
    <property type="entry name" value="WH_DNA-bd_sf"/>
</dbReference>
<dbReference type="InterPro" id="IPR000524">
    <property type="entry name" value="Tscrpt_reg_HTH_GntR"/>
</dbReference>
<dbReference type="CDD" id="cd00609">
    <property type="entry name" value="AAT_like"/>
    <property type="match status" value="1"/>
</dbReference>
<dbReference type="GO" id="GO:0008483">
    <property type="term" value="F:transaminase activity"/>
    <property type="evidence" value="ECO:0007669"/>
    <property type="project" value="UniProtKB-KW"/>
</dbReference>
<name>A0ABW0TPN7_9BACL</name>
<dbReference type="Pfam" id="PF00392">
    <property type="entry name" value="GntR"/>
    <property type="match status" value="1"/>
</dbReference>
<dbReference type="InterPro" id="IPR015424">
    <property type="entry name" value="PyrdxlP-dep_Trfase"/>
</dbReference>
<evidence type="ECO:0000313" key="10">
    <source>
        <dbReference type="Proteomes" id="UP001596109"/>
    </source>
</evidence>
<dbReference type="CDD" id="cd07377">
    <property type="entry name" value="WHTH_GntR"/>
    <property type="match status" value="1"/>
</dbReference>
<comment type="similarity">
    <text evidence="2">In the C-terminal section; belongs to the class-I pyridoxal-phosphate-dependent aminotransferase family.</text>
</comment>
<dbReference type="InterPro" id="IPR004839">
    <property type="entry name" value="Aminotransferase_I/II_large"/>
</dbReference>
<comment type="caution">
    <text evidence="9">The sequence shown here is derived from an EMBL/GenBank/DDBJ whole genome shotgun (WGS) entry which is preliminary data.</text>
</comment>
<dbReference type="InterPro" id="IPR036388">
    <property type="entry name" value="WH-like_DNA-bd_sf"/>
</dbReference>
<dbReference type="PROSITE" id="PS50949">
    <property type="entry name" value="HTH_GNTR"/>
    <property type="match status" value="1"/>
</dbReference>